<proteinExistence type="inferred from homology"/>
<dbReference type="AlphaFoldDB" id="A0ABD0WAS0"/>
<dbReference type="GO" id="GO:0031623">
    <property type="term" value="P:receptor internalization"/>
    <property type="evidence" value="ECO:0007669"/>
    <property type="project" value="UniProtKB-UniRule"/>
</dbReference>
<dbReference type="GO" id="GO:0005886">
    <property type="term" value="C:plasma membrane"/>
    <property type="evidence" value="ECO:0007669"/>
    <property type="project" value="UniProtKB-SubCell"/>
</dbReference>
<dbReference type="Pfam" id="PF02225">
    <property type="entry name" value="PA"/>
    <property type="match status" value="1"/>
</dbReference>
<dbReference type="CDD" id="cd09848">
    <property type="entry name" value="M28_TfR"/>
    <property type="match status" value="1"/>
</dbReference>
<keyword evidence="7" id="KW-1185">Reference proteome</keyword>
<dbReference type="GO" id="GO:0004998">
    <property type="term" value="F:transferrin receptor activity"/>
    <property type="evidence" value="ECO:0007669"/>
    <property type="project" value="UniProtKB-UniRule"/>
</dbReference>
<dbReference type="PANTHER" id="PTHR10404:SF26">
    <property type="entry name" value="TRANSFERRIN RECEPTOR PROTEIN 1"/>
    <property type="match status" value="1"/>
</dbReference>
<dbReference type="GO" id="GO:0042470">
    <property type="term" value="C:melanosome"/>
    <property type="evidence" value="ECO:0007669"/>
    <property type="project" value="UniProtKB-SubCell"/>
</dbReference>
<dbReference type="Gene3D" id="3.40.630.10">
    <property type="entry name" value="Zn peptidases"/>
    <property type="match status" value="1"/>
</dbReference>
<evidence type="ECO:0000259" key="4">
    <source>
        <dbReference type="Pfam" id="PF04253"/>
    </source>
</evidence>
<evidence type="ECO:0000256" key="2">
    <source>
        <dbReference type="RuleBase" id="RU367157"/>
    </source>
</evidence>
<keyword evidence="2" id="KW-0325">Glycoprotein</keyword>
<keyword evidence="2" id="KW-1133">Transmembrane helix</keyword>
<reference evidence="6 7" key="1">
    <citation type="submission" date="2024-06" db="EMBL/GenBank/DDBJ databases">
        <authorList>
            <person name="Pan Q."/>
            <person name="Wen M."/>
            <person name="Jouanno E."/>
            <person name="Zahm M."/>
            <person name="Klopp C."/>
            <person name="Cabau C."/>
            <person name="Louis A."/>
            <person name="Berthelot C."/>
            <person name="Parey E."/>
            <person name="Roest Crollius H."/>
            <person name="Montfort J."/>
            <person name="Robinson-Rechavi M."/>
            <person name="Bouchez O."/>
            <person name="Lampietro C."/>
            <person name="Lopez Roques C."/>
            <person name="Donnadieu C."/>
            <person name="Postlethwait J."/>
            <person name="Bobe J."/>
            <person name="Verreycken H."/>
            <person name="Guiguen Y."/>
        </authorList>
    </citation>
    <scope>NUCLEOTIDE SEQUENCE [LARGE SCALE GENOMIC DNA]</scope>
    <source>
        <strain evidence="6">Up_M1</strain>
        <tissue evidence="6">Testis</tissue>
    </source>
</reference>
<comment type="similarity">
    <text evidence="1 2">Belongs to the peptidase M28 family. M28B subfamily.</text>
</comment>
<dbReference type="InterPro" id="IPR039373">
    <property type="entry name" value="Peptidase_M28B"/>
</dbReference>
<comment type="function">
    <text evidence="2">Cellular uptake of iron occurs via receptor-mediated endocytosis of ligand-occupied transferrin receptor into specialized endosomes. Endosomal acidification leads to iron release. The apotransferrin-receptor complex is then recycled to the cell surface with a return to neutral pH and the concomitant loss of affinity of apotransferrin for its receptor. Transferrin receptor is necessary for development of erythrocytes and the nervous system. Acts as a lipid sensor that regulates mitochondrial fusion by regulating activation of the JNK pathway.</text>
</comment>
<keyword evidence="2" id="KW-0812">Transmembrane</keyword>
<evidence type="ECO:0000259" key="3">
    <source>
        <dbReference type="Pfam" id="PF02225"/>
    </source>
</evidence>
<comment type="PTM">
    <text evidence="2">Stearoylated.</text>
</comment>
<dbReference type="Pfam" id="PF04389">
    <property type="entry name" value="Peptidase_M28"/>
    <property type="match status" value="1"/>
</dbReference>
<dbReference type="Proteomes" id="UP001557470">
    <property type="component" value="Unassembled WGS sequence"/>
</dbReference>
<dbReference type="InterPro" id="IPR003137">
    <property type="entry name" value="PA_domain"/>
</dbReference>
<dbReference type="Pfam" id="PF04253">
    <property type="entry name" value="TFR_dimer"/>
    <property type="match status" value="1"/>
</dbReference>
<dbReference type="SUPFAM" id="SSF47672">
    <property type="entry name" value="Transferrin receptor-like dimerisation domain"/>
    <property type="match status" value="1"/>
</dbReference>
<keyword evidence="2" id="KW-0449">Lipoprotein</keyword>
<evidence type="ECO:0000256" key="1">
    <source>
        <dbReference type="ARBA" id="ARBA00005634"/>
    </source>
</evidence>
<keyword evidence="2" id="KW-0472">Membrane</keyword>
<dbReference type="FunFam" id="3.40.630.10:FF:000065">
    <property type="entry name" value="Transferrin receptor 1b"/>
    <property type="match status" value="1"/>
</dbReference>
<dbReference type="PANTHER" id="PTHR10404">
    <property type="entry name" value="N-ACETYLATED-ALPHA-LINKED ACIDIC DIPEPTIDASE"/>
    <property type="match status" value="1"/>
</dbReference>
<gene>
    <name evidence="6" type="ORF">UPYG_G00301050</name>
</gene>
<evidence type="ECO:0000259" key="5">
    <source>
        <dbReference type="Pfam" id="PF04389"/>
    </source>
</evidence>
<feature type="transmembrane region" description="Helical" evidence="2">
    <location>
        <begin position="85"/>
        <end position="106"/>
    </location>
</feature>
<dbReference type="InterPro" id="IPR036757">
    <property type="entry name" value="TFR-like_dimer_dom_sf"/>
</dbReference>
<keyword evidence="2" id="KW-1003">Cell membrane</keyword>
<keyword evidence="2" id="KW-0254">Endocytosis</keyword>
<dbReference type="InterPro" id="IPR007365">
    <property type="entry name" value="TFR-like_dimer_dom"/>
</dbReference>
<dbReference type="SUPFAM" id="SSF52025">
    <property type="entry name" value="PA domain"/>
    <property type="match status" value="1"/>
</dbReference>
<name>A0ABD0WAS0_UMBPY</name>
<organism evidence="6 7">
    <name type="scientific">Umbra pygmaea</name>
    <name type="common">Eastern mudminnow</name>
    <dbReference type="NCBI Taxonomy" id="75934"/>
    <lineage>
        <taxon>Eukaryota</taxon>
        <taxon>Metazoa</taxon>
        <taxon>Chordata</taxon>
        <taxon>Craniata</taxon>
        <taxon>Vertebrata</taxon>
        <taxon>Euteleostomi</taxon>
        <taxon>Actinopterygii</taxon>
        <taxon>Neopterygii</taxon>
        <taxon>Teleostei</taxon>
        <taxon>Protacanthopterygii</taxon>
        <taxon>Esociformes</taxon>
        <taxon>Umbridae</taxon>
        <taxon>Umbra</taxon>
    </lineage>
</organism>
<dbReference type="FunFam" id="1.20.930.40:FF:000002">
    <property type="entry name" value="Transferrin receptor protein 1"/>
    <property type="match status" value="1"/>
</dbReference>
<comment type="caution">
    <text evidence="6">The sequence shown here is derived from an EMBL/GenBank/DDBJ whole genome shotgun (WGS) entry which is preliminary data.</text>
</comment>
<dbReference type="Gene3D" id="1.20.930.40">
    <property type="entry name" value="Transferrin receptor-like, dimerisation domain"/>
    <property type="match status" value="1"/>
</dbReference>
<accession>A0ABD0WAS0</accession>
<feature type="domain" description="PA" evidence="3">
    <location>
        <begin position="243"/>
        <end position="296"/>
    </location>
</feature>
<comment type="subunit">
    <text evidence="2">Homodimer; disulfide-linked.</text>
</comment>
<dbReference type="InterPro" id="IPR007484">
    <property type="entry name" value="Peptidase_M28"/>
</dbReference>
<evidence type="ECO:0000313" key="7">
    <source>
        <dbReference type="Proteomes" id="UP001557470"/>
    </source>
</evidence>
<comment type="subcellular location">
    <subcellularLocation>
        <location evidence="2">Cell membrane</location>
        <topology evidence="2">Single-pass type II membrane protein</topology>
    </subcellularLocation>
    <subcellularLocation>
        <location evidence="2">Melanosome</location>
    </subcellularLocation>
</comment>
<dbReference type="InterPro" id="IPR046450">
    <property type="entry name" value="PA_dom_sf"/>
</dbReference>
<dbReference type="GO" id="GO:0033572">
    <property type="term" value="P:transferrin transport"/>
    <property type="evidence" value="ECO:0007669"/>
    <property type="project" value="UniProtKB-UniRule"/>
</dbReference>
<evidence type="ECO:0000313" key="6">
    <source>
        <dbReference type="EMBL" id="KAL0966858.1"/>
    </source>
</evidence>
<sequence length="784" mass="85935">MTIRPEGLHDRIPISDRLTWTRRGQRYPRLFNLTQNMEGENSQVEMKLSSDIDEEVGGNGVGEHHNHVRDSYIVGKPAGRTPKNVCFMIVATLLCLLIGYLIGYLAHRKEETAPICSASTNVMDESFIKGSSETGAAPLMDWAEVKELLRKGLTTSNLEETFGHFASENHRAGSPGDEMLGSKVLNNFTSYRMSTWKDEHYVKLVDLPASSPNTVTYKGTDLGSLKGFLAYSKTGTAEGAVLYGHYGEKDDLSKLQDKNIALDGRVLLVRAGRISFAEKVANAAQLNASAVLIYPAYADYPGIVTNAELFGHVHLGSGDPYTPGFPSFNHTQFPPIQSSGLPSILAQTITNSMARQLISNLKGDTVAPSGWEGVRNLGGKDDIVKLVVNNVLVEKKITNVFGVIKGYVDPDRYLVIGAQRDAWGPGFASSTVGTSVLVELARVISDMVNNKGFKPRRSIVFASWSAGEYGSVGATEWLEGYLSSLNMKAFSYICLDGVVTGLGKFKVSASPMMHSLIQSTMKEVNTPSDPSKTLYSSHGANNWESTVLEPMGLNHPAYPFIAFSGIPSVSFRFTSVENKFHFGTLQDTREKLNEATSKQVAGLAVSAGQFAGQMALRLVHDHLLRLNADKYNTLIRKHVSKINRQVVSLVNSQTDLFPKALTVNWLISASGSYSRAARSLSEDIDNSELEDVAMCRKINDRIMNVERDFLSPYLSPRETPFRHILMGSGSHTLKALSDHLDALKNSQPEADADLFRNQFALATWTIQGCANSLSGEIWSIDNEI</sequence>
<keyword evidence="2" id="KW-0675">Receptor</keyword>
<dbReference type="EMBL" id="JAGEUA010000009">
    <property type="protein sequence ID" value="KAL0966858.1"/>
    <property type="molecule type" value="Genomic_DNA"/>
</dbReference>
<feature type="domain" description="Transferrin receptor-like dimerisation" evidence="4">
    <location>
        <begin position="662"/>
        <end position="773"/>
    </location>
</feature>
<dbReference type="Gene3D" id="3.50.30.30">
    <property type="match status" value="1"/>
</dbReference>
<dbReference type="SUPFAM" id="SSF53187">
    <property type="entry name" value="Zn-dependent exopeptidases"/>
    <property type="match status" value="1"/>
</dbReference>
<feature type="domain" description="Peptidase M28" evidence="5">
    <location>
        <begin position="399"/>
        <end position="602"/>
    </location>
</feature>
<dbReference type="GO" id="GO:0006879">
    <property type="term" value="P:intracellular iron ion homeostasis"/>
    <property type="evidence" value="ECO:0007669"/>
    <property type="project" value="UniProtKB-UniRule"/>
</dbReference>
<protein>
    <recommendedName>
        <fullName evidence="2">Transferrin receptor protein 1</fullName>
    </recommendedName>
</protein>
<keyword evidence="2" id="KW-0564">Palmitate</keyword>